<dbReference type="NCBIfam" id="TIGR00558">
    <property type="entry name" value="pdxH"/>
    <property type="match status" value="1"/>
</dbReference>
<accession>A0A7L5BW29</accession>
<comment type="catalytic activity">
    <reaction evidence="6">
        <text>pyridoxine 5'-phosphate + O2 = pyridoxal 5'-phosphate + H2O2</text>
        <dbReference type="Rhea" id="RHEA:15149"/>
        <dbReference type="ChEBI" id="CHEBI:15379"/>
        <dbReference type="ChEBI" id="CHEBI:16240"/>
        <dbReference type="ChEBI" id="CHEBI:58589"/>
        <dbReference type="ChEBI" id="CHEBI:597326"/>
        <dbReference type="EC" id="1.4.3.5"/>
    </reaction>
</comment>
<feature type="binding site" evidence="6">
    <location>
        <position position="63"/>
    </location>
    <ligand>
        <name>substrate</name>
    </ligand>
</feature>
<keyword evidence="2 6" id="KW-0285">Flavoprotein</keyword>
<comment type="function">
    <text evidence="6">Catalyzes the oxidation of either pyridoxine 5'-phosphate (PNP) or pyridoxamine 5'-phosphate (PMP) into pyridoxal 5'-phosphate (PLP).</text>
</comment>
<feature type="domain" description="Pyridoxamine 5'-phosphate oxidase N-terminal" evidence="8">
    <location>
        <begin position="30"/>
        <end position="158"/>
    </location>
</feature>
<comment type="pathway">
    <text evidence="6">Cofactor metabolism; pyridoxal 5'-phosphate salvage; pyridoxal 5'-phosphate from pyridoxamine 5'-phosphate: step 1/1.</text>
</comment>
<feature type="domain" description="Pyridoxine 5'-phosphate oxidase dimerisation C-terminal" evidence="9">
    <location>
        <begin position="172"/>
        <end position="215"/>
    </location>
</feature>
<dbReference type="RefSeq" id="WP_165093763.1">
    <property type="nucleotide sequence ID" value="NZ_CP049056.1"/>
</dbReference>
<organism evidence="10 11">
    <name type="scientific">Pikeienuella piscinae</name>
    <dbReference type="NCBI Taxonomy" id="2748098"/>
    <lineage>
        <taxon>Bacteria</taxon>
        <taxon>Pseudomonadati</taxon>
        <taxon>Pseudomonadota</taxon>
        <taxon>Alphaproteobacteria</taxon>
        <taxon>Rhodobacterales</taxon>
        <taxon>Paracoccaceae</taxon>
        <taxon>Pikeienuella</taxon>
    </lineage>
</organism>
<dbReference type="HAMAP" id="MF_01629">
    <property type="entry name" value="PdxH"/>
    <property type="match status" value="1"/>
</dbReference>
<feature type="binding site" evidence="6 7">
    <location>
        <begin position="141"/>
        <end position="142"/>
    </location>
    <ligand>
        <name>FMN</name>
        <dbReference type="ChEBI" id="CHEBI:58210"/>
    </ligand>
</feature>
<dbReference type="InterPro" id="IPR000659">
    <property type="entry name" value="Pyridox_Oxase"/>
</dbReference>
<keyword evidence="3 6" id="KW-0288">FMN</keyword>
<sequence length="215" mass="24240">MAEVKPAGGAKAKRDIFAGDDPYALARAWLTEAEATELNDPSAAALATADKWGLPNVRMVLLKEIEANQAKGGFVFYTNHESAKGRELAENPQAALVMHWKSLRRQVRVRGPVEPAPAAMSDAYYNSRAYQSRIGAWASRQSRPLRSRAALMADVAKYAARFPMKPPRPPHWGGYRIRPIEIEFWADGDFRLHDRFRWTRVGPKATEWKVERLNP</sequence>
<keyword evidence="11" id="KW-1185">Reference proteome</keyword>
<comment type="subunit">
    <text evidence="6">Homodimer.</text>
</comment>
<comment type="catalytic activity">
    <reaction evidence="6">
        <text>pyridoxamine 5'-phosphate + O2 + H2O = pyridoxal 5'-phosphate + H2O2 + NH4(+)</text>
        <dbReference type="Rhea" id="RHEA:15817"/>
        <dbReference type="ChEBI" id="CHEBI:15377"/>
        <dbReference type="ChEBI" id="CHEBI:15379"/>
        <dbReference type="ChEBI" id="CHEBI:16240"/>
        <dbReference type="ChEBI" id="CHEBI:28938"/>
        <dbReference type="ChEBI" id="CHEBI:58451"/>
        <dbReference type="ChEBI" id="CHEBI:597326"/>
        <dbReference type="EC" id="1.4.3.5"/>
    </reaction>
</comment>
<evidence type="ECO:0000313" key="11">
    <source>
        <dbReference type="Proteomes" id="UP000503336"/>
    </source>
</evidence>
<feature type="binding site" evidence="6">
    <location>
        <begin position="191"/>
        <end position="193"/>
    </location>
    <ligand>
        <name>substrate</name>
    </ligand>
</feature>
<evidence type="ECO:0000256" key="2">
    <source>
        <dbReference type="ARBA" id="ARBA00022630"/>
    </source>
</evidence>
<dbReference type="EMBL" id="CP049056">
    <property type="protein sequence ID" value="QIE54084.1"/>
    <property type="molecule type" value="Genomic_DNA"/>
</dbReference>
<evidence type="ECO:0000256" key="4">
    <source>
        <dbReference type="ARBA" id="ARBA00023002"/>
    </source>
</evidence>
<keyword evidence="5 6" id="KW-0664">Pyridoxine biosynthesis</keyword>
<dbReference type="PANTHER" id="PTHR10851:SF0">
    <property type="entry name" value="PYRIDOXINE-5'-PHOSPHATE OXIDASE"/>
    <property type="match status" value="1"/>
</dbReference>
<dbReference type="EC" id="1.4.3.5" evidence="6"/>
<evidence type="ECO:0000259" key="8">
    <source>
        <dbReference type="Pfam" id="PF01243"/>
    </source>
</evidence>
<proteinExistence type="inferred from homology"/>
<evidence type="ECO:0000313" key="10">
    <source>
        <dbReference type="EMBL" id="QIE54084.1"/>
    </source>
</evidence>
<dbReference type="NCBIfam" id="NF004231">
    <property type="entry name" value="PRK05679.1"/>
    <property type="match status" value="1"/>
</dbReference>
<evidence type="ECO:0000256" key="3">
    <source>
        <dbReference type="ARBA" id="ARBA00022643"/>
    </source>
</evidence>
<dbReference type="GO" id="GO:0004733">
    <property type="term" value="F:pyridoxamine phosphate oxidase activity"/>
    <property type="evidence" value="ECO:0007669"/>
    <property type="project" value="UniProtKB-UniRule"/>
</dbReference>
<reference evidence="10 11" key="1">
    <citation type="submission" date="2020-02" db="EMBL/GenBank/DDBJ databases">
        <title>complete genome sequence of Rhodobacteraceae bacterium.</title>
        <authorList>
            <person name="Park J."/>
            <person name="Kim Y.-S."/>
            <person name="Kim K.-H."/>
        </authorList>
    </citation>
    <scope>NUCLEOTIDE SEQUENCE [LARGE SCALE GENOMIC DNA]</scope>
    <source>
        <strain evidence="10 11">RR4-56</strain>
    </source>
</reference>
<feature type="binding site" evidence="6 7">
    <location>
        <begin position="58"/>
        <end position="63"/>
    </location>
    <ligand>
        <name>FMN</name>
        <dbReference type="ChEBI" id="CHEBI:58210"/>
    </ligand>
</feature>
<evidence type="ECO:0000256" key="1">
    <source>
        <dbReference type="ARBA" id="ARBA00007301"/>
    </source>
</evidence>
<name>A0A7L5BW29_9RHOB</name>
<dbReference type="SUPFAM" id="SSF50475">
    <property type="entry name" value="FMN-binding split barrel"/>
    <property type="match status" value="1"/>
</dbReference>
<dbReference type="UniPathway" id="UPA01068">
    <property type="reaction ID" value="UER00304"/>
</dbReference>
<evidence type="ECO:0000256" key="5">
    <source>
        <dbReference type="ARBA" id="ARBA00023096"/>
    </source>
</evidence>
<comment type="pathway">
    <text evidence="6">Cofactor metabolism; pyridoxal 5'-phosphate salvage; pyridoxal 5'-phosphate from pyridoxine 5'-phosphate: step 1/1.</text>
</comment>
<feature type="binding site" evidence="6">
    <location>
        <position position="124"/>
    </location>
    <ligand>
        <name>substrate</name>
    </ligand>
</feature>
<evidence type="ECO:0000259" key="9">
    <source>
        <dbReference type="Pfam" id="PF10590"/>
    </source>
</evidence>
<feature type="binding site" evidence="6 7">
    <location>
        <position position="195"/>
    </location>
    <ligand>
        <name>FMN</name>
        <dbReference type="ChEBI" id="CHEBI:58210"/>
    </ligand>
</feature>
<dbReference type="PROSITE" id="PS01064">
    <property type="entry name" value="PYRIDOX_OXIDASE"/>
    <property type="match status" value="1"/>
</dbReference>
<dbReference type="PANTHER" id="PTHR10851">
    <property type="entry name" value="PYRIDOXINE-5-PHOSPHATE OXIDASE"/>
    <property type="match status" value="1"/>
</dbReference>
<evidence type="ECO:0000256" key="6">
    <source>
        <dbReference type="HAMAP-Rule" id="MF_01629"/>
    </source>
</evidence>
<feature type="binding site" evidence="6 7">
    <location>
        <position position="185"/>
    </location>
    <ligand>
        <name>FMN</name>
        <dbReference type="ChEBI" id="CHEBI:58210"/>
    </ligand>
</feature>
<dbReference type="InterPro" id="IPR019740">
    <property type="entry name" value="Pyridox_Oxase_CS"/>
</dbReference>
<dbReference type="Pfam" id="PF10590">
    <property type="entry name" value="PNP_phzG_C"/>
    <property type="match status" value="1"/>
</dbReference>
<dbReference type="Gene3D" id="2.30.110.10">
    <property type="entry name" value="Electron Transport, Fmn-binding Protein, Chain A"/>
    <property type="match status" value="1"/>
</dbReference>
<dbReference type="GO" id="GO:0010181">
    <property type="term" value="F:FMN binding"/>
    <property type="evidence" value="ECO:0007669"/>
    <property type="project" value="UniProtKB-UniRule"/>
</dbReference>
<dbReference type="InterPro" id="IPR011576">
    <property type="entry name" value="Pyridox_Oxase_N"/>
</dbReference>
<dbReference type="Pfam" id="PF01243">
    <property type="entry name" value="PNPOx_N"/>
    <property type="match status" value="1"/>
</dbReference>
<dbReference type="PIRSF" id="PIRSF000190">
    <property type="entry name" value="Pyd_amn-ph_oxd"/>
    <property type="match status" value="1"/>
</dbReference>
<evidence type="ECO:0000256" key="7">
    <source>
        <dbReference type="PIRSR" id="PIRSR000190-2"/>
    </source>
</evidence>
<dbReference type="KEGG" id="hdh:G5B40_00670"/>
<keyword evidence="4 6" id="KW-0560">Oxidoreductase</keyword>
<feature type="binding site" evidence="6 7">
    <location>
        <begin position="77"/>
        <end position="78"/>
    </location>
    <ligand>
        <name>FMN</name>
        <dbReference type="ChEBI" id="CHEBI:58210"/>
    </ligand>
</feature>
<dbReference type="AlphaFoldDB" id="A0A7L5BW29"/>
<feature type="binding site" evidence="6 7">
    <location>
        <position position="106"/>
    </location>
    <ligand>
        <name>FMN</name>
        <dbReference type="ChEBI" id="CHEBI:58210"/>
    </ligand>
</feature>
<dbReference type="InterPro" id="IPR019576">
    <property type="entry name" value="Pyridoxamine_oxidase_dimer_C"/>
</dbReference>
<comment type="similarity">
    <text evidence="1 6">Belongs to the pyridoxamine 5'-phosphate oxidase family.</text>
</comment>
<feature type="binding site" evidence="6">
    <location>
        <position position="132"/>
    </location>
    <ligand>
        <name>substrate</name>
    </ligand>
</feature>
<dbReference type="Proteomes" id="UP000503336">
    <property type="component" value="Chromosome"/>
</dbReference>
<feature type="binding site" evidence="6 7">
    <location>
        <position position="84"/>
    </location>
    <ligand>
        <name>FMN</name>
        <dbReference type="ChEBI" id="CHEBI:58210"/>
    </ligand>
</feature>
<dbReference type="InterPro" id="IPR012349">
    <property type="entry name" value="Split_barrel_FMN-bd"/>
</dbReference>
<comment type="caution">
    <text evidence="6">Lacks conserved residue(s) required for the propagation of feature annotation.</text>
</comment>
<feature type="binding site" evidence="6">
    <location>
        <position position="128"/>
    </location>
    <ligand>
        <name>substrate</name>
    </ligand>
</feature>
<protein>
    <recommendedName>
        <fullName evidence="6">Pyridoxine/pyridoxamine 5'-phosphate oxidase</fullName>
        <ecNumber evidence="6">1.4.3.5</ecNumber>
    </recommendedName>
    <alternativeName>
        <fullName evidence="6">PNP/PMP oxidase</fullName>
        <shortName evidence="6">PNPOx</shortName>
    </alternativeName>
    <alternativeName>
        <fullName evidence="6">Pyridoxal 5'-phosphate synthase</fullName>
    </alternativeName>
</protein>
<comment type="cofactor">
    <cofactor evidence="6 7">
        <name>FMN</name>
        <dbReference type="ChEBI" id="CHEBI:58210"/>
    </cofactor>
    <text evidence="6 7">Binds 1 FMN per subunit.</text>
</comment>
<gene>
    <name evidence="6 10" type="primary">pdxH</name>
    <name evidence="10" type="ORF">G5B40_00670</name>
</gene>
<dbReference type="GO" id="GO:0008615">
    <property type="term" value="P:pyridoxine biosynthetic process"/>
    <property type="evidence" value="ECO:0007669"/>
    <property type="project" value="UniProtKB-UniRule"/>
</dbReference>